<evidence type="ECO:0000256" key="3">
    <source>
        <dbReference type="ARBA" id="ARBA00004744"/>
    </source>
</evidence>
<comment type="subcellular location">
    <subcellularLocation>
        <location evidence="2">Cell inner membrane</location>
        <topology evidence="2">Multi-pass membrane protein</topology>
    </subcellularLocation>
</comment>
<keyword evidence="4" id="KW-1003">Cell membrane</keyword>
<evidence type="ECO:0000256" key="12">
    <source>
        <dbReference type="SAM" id="Phobius"/>
    </source>
</evidence>
<evidence type="ECO:0000256" key="1">
    <source>
        <dbReference type="ARBA" id="ARBA00002962"/>
    </source>
</evidence>
<keyword evidence="8 12" id="KW-0472">Membrane</keyword>
<dbReference type="Proteomes" id="UP000190896">
    <property type="component" value="Unassembled WGS sequence"/>
</dbReference>
<evidence type="ECO:0000256" key="10">
    <source>
        <dbReference type="PROSITE-ProRule" id="PRU00339"/>
    </source>
</evidence>
<dbReference type="GO" id="GO:0005886">
    <property type="term" value="C:plasma membrane"/>
    <property type="evidence" value="ECO:0007669"/>
    <property type="project" value="UniProtKB-SubCell"/>
</dbReference>
<dbReference type="SMART" id="SM00028">
    <property type="entry name" value="TPR"/>
    <property type="match status" value="3"/>
</dbReference>
<sequence length="432" mass="48943">MKNLIIGLLALALSVGLTLVVLEDNGYILVGYGHWTVEGSLAFFLLLDLLLFMALYALLRSIVRIWNVPERFQAWRNVRQHRLARRSLTQGLVELSEGRWKPAEKNLIRYASRSDTPLINYLAAARSAQQQGAHDRRDQYLQMAHESMPSAEVAVGLTQAELQLSHKQFEQALATLKHLRQIAPKHTHVLKLLKELYERLGDWQELHQLLPVLKKRKVIKSGELQELELSIYRNLINRAAQSESTTHLMETWKSIPHPVRQREEMVSTYINHMMIRKEYDAVVALMIEAIGRQWSDDLVELYSRVNGSDPAHQLSKAEGWLKERSGNAVLLLALGRLCLRNKLWGKARSYYEASISVGPSVEAYRELGALLERMSETEKAMASFREGLALGGNADMPELPDTLERSTVKIESSESGKTPTDINPPKLGLAES</sequence>
<dbReference type="Pfam" id="PF07219">
    <property type="entry name" value="HemY_N"/>
    <property type="match status" value="1"/>
</dbReference>
<dbReference type="RefSeq" id="WP_078486908.1">
    <property type="nucleotide sequence ID" value="NZ_MPRJ01000033.1"/>
</dbReference>
<feature type="compositionally biased region" description="Basic and acidic residues" evidence="11">
    <location>
        <begin position="402"/>
        <end position="414"/>
    </location>
</feature>
<keyword evidence="5" id="KW-0997">Cell inner membrane</keyword>
<keyword evidence="10" id="KW-0802">TPR repeat</keyword>
<evidence type="ECO:0000313" key="14">
    <source>
        <dbReference type="EMBL" id="OOZ36579.1"/>
    </source>
</evidence>
<protein>
    <submittedName>
        <fullName evidence="14">Heme biosynthesis protein HemY</fullName>
    </submittedName>
</protein>
<evidence type="ECO:0000256" key="7">
    <source>
        <dbReference type="ARBA" id="ARBA00022989"/>
    </source>
</evidence>
<keyword evidence="9" id="KW-0627">Porphyrin biosynthesis</keyword>
<evidence type="ECO:0000256" key="4">
    <source>
        <dbReference type="ARBA" id="ARBA00022475"/>
    </source>
</evidence>
<keyword evidence="15" id="KW-1185">Reference proteome</keyword>
<comment type="caution">
    <text evidence="14">The sequence shown here is derived from an EMBL/GenBank/DDBJ whole genome shotgun (WGS) entry which is preliminary data.</text>
</comment>
<feature type="domain" description="HemY N-terminal" evidence="13">
    <location>
        <begin position="26"/>
        <end position="132"/>
    </location>
</feature>
<feature type="transmembrane region" description="Helical" evidence="12">
    <location>
        <begin position="41"/>
        <end position="59"/>
    </location>
</feature>
<evidence type="ECO:0000256" key="9">
    <source>
        <dbReference type="ARBA" id="ARBA00023244"/>
    </source>
</evidence>
<evidence type="ECO:0000256" key="5">
    <source>
        <dbReference type="ARBA" id="ARBA00022519"/>
    </source>
</evidence>
<dbReference type="SUPFAM" id="SSF48452">
    <property type="entry name" value="TPR-like"/>
    <property type="match status" value="2"/>
</dbReference>
<evidence type="ECO:0000259" key="13">
    <source>
        <dbReference type="Pfam" id="PF07219"/>
    </source>
</evidence>
<dbReference type="GO" id="GO:0006779">
    <property type="term" value="P:porphyrin-containing compound biosynthetic process"/>
    <property type="evidence" value="ECO:0007669"/>
    <property type="project" value="UniProtKB-KW"/>
</dbReference>
<dbReference type="NCBIfam" id="TIGR00540">
    <property type="entry name" value="TPR_hemY_coli"/>
    <property type="match status" value="1"/>
</dbReference>
<dbReference type="AlphaFoldDB" id="A0A1T2KUP4"/>
<evidence type="ECO:0000256" key="2">
    <source>
        <dbReference type="ARBA" id="ARBA00004429"/>
    </source>
</evidence>
<dbReference type="OrthoDB" id="7053339at2"/>
<name>A0A1T2KUP4_9GAMM</name>
<dbReference type="PROSITE" id="PS50005">
    <property type="entry name" value="TPR"/>
    <property type="match status" value="1"/>
</dbReference>
<keyword evidence="7 12" id="KW-1133">Transmembrane helix</keyword>
<comment type="pathway">
    <text evidence="3">Porphyrin-containing compound metabolism; protoheme biosynthesis.</text>
</comment>
<reference evidence="14 15" key="1">
    <citation type="submission" date="2016-11" db="EMBL/GenBank/DDBJ databases">
        <title>Mixed transmission modes and dynamic genome evolution in an obligate animal-bacterial symbiosis.</title>
        <authorList>
            <person name="Russell S.L."/>
            <person name="Corbett-Detig R.B."/>
            <person name="Cavanaugh C.M."/>
        </authorList>
    </citation>
    <scope>NUCLEOTIDE SEQUENCE [LARGE SCALE GENOMIC DNA]</scope>
    <source>
        <strain evidence="14">Se-Cadez</strain>
    </source>
</reference>
<dbReference type="InterPro" id="IPR010817">
    <property type="entry name" value="HemY_N"/>
</dbReference>
<keyword evidence="6 12" id="KW-0812">Transmembrane</keyword>
<gene>
    <name evidence="14" type="ORF">BOW51_06425</name>
</gene>
<dbReference type="Gene3D" id="1.25.40.10">
    <property type="entry name" value="Tetratricopeptide repeat domain"/>
    <property type="match status" value="2"/>
</dbReference>
<evidence type="ECO:0000313" key="15">
    <source>
        <dbReference type="Proteomes" id="UP000190896"/>
    </source>
</evidence>
<dbReference type="GO" id="GO:0042168">
    <property type="term" value="P:heme metabolic process"/>
    <property type="evidence" value="ECO:0007669"/>
    <property type="project" value="InterPro"/>
</dbReference>
<dbReference type="InterPro" id="IPR005254">
    <property type="entry name" value="Heme_biosyn_assoc_TPR_pro"/>
</dbReference>
<organism evidence="14 15">
    <name type="scientific">Solemya velesiana gill symbiont</name>
    <dbReference type="NCBI Taxonomy" id="1918948"/>
    <lineage>
        <taxon>Bacteria</taxon>
        <taxon>Pseudomonadati</taxon>
        <taxon>Pseudomonadota</taxon>
        <taxon>Gammaproteobacteria</taxon>
        <taxon>sulfur-oxidizing symbionts</taxon>
    </lineage>
</organism>
<evidence type="ECO:0000256" key="6">
    <source>
        <dbReference type="ARBA" id="ARBA00022692"/>
    </source>
</evidence>
<feature type="repeat" description="TPR" evidence="10">
    <location>
        <begin position="361"/>
        <end position="394"/>
    </location>
</feature>
<dbReference type="InterPro" id="IPR011990">
    <property type="entry name" value="TPR-like_helical_dom_sf"/>
</dbReference>
<dbReference type="EMBL" id="MPRJ01000033">
    <property type="protein sequence ID" value="OOZ36579.1"/>
    <property type="molecule type" value="Genomic_DNA"/>
</dbReference>
<evidence type="ECO:0000256" key="11">
    <source>
        <dbReference type="SAM" id="MobiDB-lite"/>
    </source>
</evidence>
<proteinExistence type="predicted"/>
<comment type="function">
    <text evidence="1">Involved in a late step of protoheme IX synthesis.</text>
</comment>
<dbReference type="UniPathway" id="UPA00252"/>
<feature type="region of interest" description="Disordered" evidence="11">
    <location>
        <begin position="392"/>
        <end position="432"/>
    </location>
</feature>
<accession>A0A1T2KUP4</accession>
<evidence type="ECO:0000256" key="8">
    <source>
        <dbReference type="ARBA" id="ARBA00023136"/>
    </source>
</evidence>
<dbReference type="InterPro" id="IPR019734">
    <property type="entry name" value="TPR_rpt"/>
</dbReference>